<evidence type="ECO:0000313" key="4">
    <source>
        <dbReference type="Proteomes" id="UP000243374"/>
    </source>
</evidence>
<dbReference type="PIRSF" id="PIRSF017082">
    <property type="entry name" value="YflP"/>
    <property type="match status" value="1"/>
</dbReference>
<comment type="similarity">
    <text evidence="1">Belongs to the UPF0065 (bug) family.</text>
</comment>
<feature type="chain" id="PRO_5024913880" evidence="2">
    <location>
        <begin position="26"/>
        <end position="320"/>
    </location>
</feature>
<name>A0A662ZD09_9GAMM</name>
<sequence>MLGKFVKCALVGACLATFGLQTANADTNFPRKQLNIVVPYAPGGASDTVARIYGKEMEKVLGKPVTVTNRTGASGAVGLESVKNSRPDGYTIAYMPVESTMISALGLSTISSNDFTFICRVMTIPAAITVKADAPWNTLEEFLADAKKNPGKIMVGNSGAGSIWHVASAALGQAAGVQFNYVPFDGAAPAVAALLGGNIQAVAVSPSEVKANVDAGQFKVLAVLGDKRSNVVPDVKTSKELGLDVTAMGWGGFAVPKGTPEDVVKVLVEASAKAVQTDAVKNLLKERGFEYAYLNGADTDAFAKDQLAKYNVLIPQLLNK</sequence>
<organism evidence="3 4">
    <name type="scientific">Succinivibrio dextrinosolvens</name>
    <dbReference type="NCBI Taxonomy" id="83771"/>
    <lineage>
        <taxon>Bacteria</taxon>
        <taxon>Pseudomonadati</taxon>
        <taxon>Pseudomonadota</taxon>
        <taxon>Gammaproteobacteria</taxon>
        <taxon>Aeromonadales</taxon>
        <taxon>Succinivibrionaceae</taxon>
        <taxon>Succinivibrio</taxon>
    </lineage>
</organism>
<dbReference type="PANTHER" id="PTHR42928:SF5">
    <property type="entry name" value="BLR1237 PROTEIN"/>
    <property type="match status" value="1"/>
</dbReference>
<accession>A0A662ZD09</accession>
<protein>
    <submittedName>
        <fullName evidence="3">Tripartite-type tricarboxylate transporter, receptor component TctC</fullName>
    </submittedName>
</protein>
<dbReference type="Gene3D" id="3.40.190.150">
    <property type="entry name" value="Bordetella uptake gene, domain 1"/>
    <property type="match status" value="1"/>
</dbReference>
<dbReference type="InterPro" id="IPR005064">
    <property type="entry name" value="BUG"/>
</dbReference>
<dbReference type="SUPFAM" id="SSF53850">
    <property type="entry name" value="Periplasmic binding protein-like II"/>
    <property type="match status" value="1"/>
</dbReference>
<keyword evidence="2" id="KW-0732">Signal</keyword>
<dbReference type="InterPro" id="IPR042100">
    <property type="entry name" value="Bug_dom1"/>
</dbReference>
<reference evidence="3 4" key="1">
    <citation type="submission" date="2016-10" db="EMBL/GenBank/DDBJ databases">
        <authorList>
            <person name="Varghese N."/>
            <person name="Submissions S."/>
        </authorList>
    </citation>
    <scope>NUCLEOTIDE SEQUENCE [LARGE SCALE GENOMIC DNA]</scope>
    <source>
        <strain evidence="3 4">22B</strain>
    </source>
</reference>
<keyword evidence="4" id="KW-1185">Reference proteome</keyword>
<dbReference type="Proteomes" id="UP000243374">
    <property type="component" value="Unassembled WGS sequence"/>
</dbReference>
<feature type="signal peptide" evidence="2">
    <location>
        <begin position="1"/>
        <end position="25"/>
    </location>
</feature>
<evidence type="ECO:0000313" key="3">
    <source>
        <dbReference type="EMBL" id="SFK26452.1"/>
    </source>
</evidence>
<dbReference type="RefSeq" id="WP_074841200.1">
    <property type="nucleotide sequence ID" value="NZ_CP047056.1"/>
</dbReference>
<gene>
    <name evidence="3" type="ORF">SAMN04487865_10462</name>
</gene>
<dbReference type="OrthoDB" id="5171643at2"/>
<dbReference type="Pfam" id="PF03401">
    <property type="entry name" value="TctC"/>
    <property type="match status" value="1"/>
</dbReference>
<evidence type="ECO:0000256" key="2">
    <source>
        <dbReference type="SAM" id="SignalP"/>
    </source>
</evidence>
<proteinExistence type="inferred from homology"/>
<evidence type="ECO:0000256" key="1">
    <source>
        <dbReference type="ARBA" id="ARBA00006987"/>
    </source>
</evidence>
<dbReference type="EMBL" id="FOSF01000046">
    <property type="protein sequence ID" value="SFK26452.1"/>
    <property type="molecule type" value="Genomic_DNA"/>
</dbReference>
<keyword evidence="3" id="KW-0675">Receptor</keyword>
<dbReference type="PANTHER" id="PTHR42928">
    <property type="entry name" value="TRICARBOXYLATE-BINDING PROTEIN"/>
    <property type="match status" value="1"/>
</dbReference>
<dbReference type="CDD" id="cd07012">
    <property type="entry name" value="PBP2_Bug_TTT"/>
    <property type="match status" value="1"/>
</dbReference>
<dbReference type="AlphaFoldDB" id="A0A662ZD09"/>
<dbReference type="Gene3D" id="3.40.190.10">
    <property type="entry name" value="Periplasmic binding protein-like II"/>
    <property type="match status" value="1"/>
</dbReference>